<evidence type="ECO:0000259" key="1">
    <source>
        <dbReference type="Pfam" id="PF03551"/>
    </source>
</evidence>
<dbReference type="Gene3D" id="1.10.10.10">
    <property type="entry name" value="Winged helix-like DNA-binding domain superfamily/Winged helix DNA-binding domain"/>
    <property type="match status" value="1"/>
</dbReference>
<protein>
    <submittedName>
        <fullName evidence="2">PadR family transcriptional regulator</fullName>
    </submittedName>
</protein>
<feature type="domain" description="Transcription regulator PadR N-terminal" evidence="1">
    <location>
        <begin position="6"/>
        <end position="77"/>
    </location>
</feature>
<dbReference type="InterPro" id="IPR036388">
    <property type="entry name" value="WH-like_DNA-bd_sf"/>
</dbReference>
<evidence type="ECO:0000313" key="3">
    <source>
        <dbReference type="Proteomes" id="UP000292886"/>
    </source>
</evidence>
<keyword evidence="3" id="KW-1185">Reference proteome</keyword>
<dbReference type="PANTHER" id="PTHR43252">
    <property type="entry name" value="TRANSCRIPTIONAL REGULATOR YQJI"/>
    <property type="match status" value="1"/>
</dbReference>
<reference evidence="3" key="1">
    <citation type="submission" date="2019-03" db="EMBL/GenBank/DDBJ databases">
        <title>Weissella sp. 26KH-42 Genome sequencing.</title>
        <authorList>
            <person name="Heo J."/>
            <person name="Kim S.-J."/>
            <person name="Kim J.-S."/>
            <person name="Hong S.-B."/>
            <person name="Kwon S.-W."/>
        </authorList>
    </citation>
    <scope>NUCLEOTIDE SEQUENCE [LARGE SCALE GENOMIC DNA]</scope>
    <source>
        <strain evidence="3">26KH-42</strain>
    </source>
</reference>
<dbReference type="EMBL" id="CP037940">
    <property type="protein sequence ID" value="QBO36578.1"/>
    <property type="molecule type" value="Genomic_DNA"/>
</dbReference>
<dbReference type="InterPro" id="IPR036390">
    <property type="entry name" value="WH_DNA-bd_sf"/>
</dbReference>
<dbReference type="OrthoDB" id="2374094at2"/>
<evidence type="ECO:0000313" key="2">
    <source>
        <dbReference type="EMBL" id="QBO36578.1"/>
    </source>
</evidence>
<dbReference type="RefSeq" id="WP_133363655.1">
    <property type="nucleotide sequence ID" value="NZ_CP037940.1"/>
</dbReference>
<gene>
    <name evidence="2" type="ORF">EQG49_08875</name>
</gene>
<dbReference type="PANTHER" id="PTHR43252:SF2">
    <property type="entry name" value="TRANSCRIPTION REGULATOR, PADR-LIKE FAMILY"/>
    <property type="match status" value="1"/>
</dbReference>
<dbReference type="SUPFAM" id="SSF46785">
    <property type="entry name" value="Winged helix' DNA-binding domain"/>
    <property type="match status" value="1"/>
</dbReference>
<proteinExistence type="predicted"/>
<organism evidence="2 3">
    <name type="scientific">Periweissella cryptocerci</name>
    <dbReference type="NCBI Taxonomy" id="2506420"/>
    <lineage>
        <taxon>Bacteria</taxon>
        <taxon>Bacillati</taxon>
        <taxon>Bacillota</taxon>
        <taxon>Bacilli</taxon>
        <taxon>Lactobacillales</taxon>
        <taxon>Lactobacillaceae</taxon>
        <taxon>Periweissella</taxon>
    </lineage>
</organism>
<name>A0A4P6YUV7_9LACO</name>
<dbReference type="InterPro" id="IPR005149">
    <property type="entry name" value="Tscrpt_reg_PadR_N"/>
</dbReference>
<dbReference type="Pfam" id="PF03551">
    <property type="entry name" value="PadR"/>
    <property type="match status" value="1"/>
</dbReference>
<dbReference type="Proteomes" id="UP000292886">
    <property type="component" value="Chromosome"/>
</dbReference>
<accession>A0A4P6YUV7</accession>
<dbReference type="AlphaFoldDB" id="A0A4P6YUV7"/>
<dbReference type="KEGG" id="wei:EQG49_08875"/>
<sequence length="176" mass="20391">MYELYILAELIERPRTGYKLRAVLELTLGSYRKISWGVMYPLLNRLADAGYITLSDIDEAGRKKKFATITEAGRKRFYELMEAPVESNAHTEDSYQFKLDAIRFVDSDLKRQILLEYRAWNESLIEQAQSKIAHVANVDEMSAEDKRSAVRMLELKIALNERTIQWINDLKGELGL</sequence>